<dbReference type="RefSeq" id="WP_060918209.1">
    <property type="nucleotide sequence ID" value="NZ_KQ960091.1"/>
</dbReference>
<dbReference type="Pfam" id="PF21930">
    <property type="entry name" value="Gp138_C"/>
    <property type="match status" value="1"/>
</dbReference>
<dbReference type="OrthoDB" id="81534at2"/>
<dbReference type="Gene3D" id="2.40.50.230">
    <property type="entry name" value="Gp5 N-terminal domain"/>
    <property type="match status" value="1"/>
</dbReference>
<organism evidence="2 3">
    <name type="scientific">Leptotrichia wadei</name>
    <dbReference type="NCBI Taxonomy" id="157687"/>
    <lineage>
        <taxon>Bacteria</taxon>
        <taxon>Fusobacteriati</taxon>
        <taxon>Fusobacteriota</taxon>
        <taxon>Fusobacteriia</taxon>
        <taxon>Fusobacteriales</taxon>
        <taxon>Leptotrichiaceae</taxon>
        <taxon>Leptotrichia</taxon>
    </lineage>
</organism>
<comment type="caution">
    <text evidence="2">The sequence shown here is derived from an EMBL/GenBank/DDBJ whole genome shotgun (WGS) entry which is preliminary data.</text>
</comment>
<dbReference type="InterPro" id="IPR037026">
    <property type="entry name" value="Vgr_OB-fold_dom_sf"/>
</dbReference>
<evidence type="ECO:0000313" key="2">
    <source>
        <dbReference type="EMBL" id="KXB63307.1"/>
    </source>
</evidence>
<proteinExistence type="predicted"/>
<keyword evidence="3" id="KW-1185">Reference proteome</keyword>
<protein>
    <recommendedName>
        <fullName evidence="1">Gp138-like beta-helical trimerization domain-containing protein</fullName>
    </recommendedName>
</protein>
<feature type="domain" description="Gp138-like beta-helical trimerization" evidence="1">
    <location>
        <begin position="138"/>
        <end position="176"/>
    </location>
</feature>
<dbReference type="STRING" id="157687.HMPREF3180_01567"/>
<reference evidence="3" key="1">
    <citation type="submission" date="2016-01" db="EMBL/GenBank/DDBJ databases">
        <authorList>
            <person name="Mitreva M."/>
            <person name="Pepin K.H."/>
            <person name="Mihindukulasuriya K.A."/>
            <person name="Fulton R."/>
            <person name="Fronick C."/>
            <person name="O'Laughlin M."/>
            <person name="Miner T."/>
            <person name="Herter B."/>
            <person name="Rosa B.A."/>
            <person name="Cordes M."/>
            <person name="Tomlinson C."/>
            <person name="Wollam A."/>
            <person name="Palsikar V.B."/>
            <person name="Mardis E.R."/>
            <person name="Wilson R.K."/>
        </authorList>
    </citation>
    <scope>NUCLEOTIDE SEQUENCE [LARGE SCALE GENOMIC DNA]</scope>
    <source>
        <strain evidence="3">KA00185</strain>
    </source>
</reference>
<dbReference type="InterPro" id="IPR054122">
    <property type="entry name" value="Gp138-like_C"/>
</dbReference>
<gene>
    <name evidence="2" type="ORF">HMPREF3180_01567</name>
</gene>
<dbReference type="EMBL" id="LSDD01000113">
    <property type="protein sequence ID" value="KXB63307.1"/>
    <property type="molecule type" value="Genomic_DNA"/>
</dbReference>
<name>A0A134A6H6_9FUSO</name>
<dbReference type="AlphaFoldDB" id="A0A134A6H6"/>
<dbReference type="Proteomes" id="UP000070483">
    <property type="component" value="Unassembled WGS sequence"/>
</dbReference>
<evidence type="ECO:0000259" key="1">
    <source>
        <dbReference type="Pfam" id="PF21930"/>
    </source>
</evidence>
<dbReference type="PATRIC" id="fig|157687.3.peg.1559"/>
<sequence length="194" mass="20686">MRKKTVGDHIESMISGRFDNLNTFAIAKIVEVDNSNMSCSIQMLDIPELFGTRDEVEIIENVPIAPIFWGSKCKVNAPLAANDKVLVAFCQHDTFNARNASEPCEPNSSAKFDINNAIVVGQITSDAEKNVSNDFYIAYGGTLVTINDSGVSIKGGSINISGAVSIEGDLEVIGDATIGGKSFLTHTNGGMPLD</sequence>
<accession>A0A134A6H6</accession>
<evidence type="ECO:0000313" key="3">
    <source>
        <dbReference type="Proteomes" id="UP000070483"/>
    </source>
</evidence>